<dbReference type="Proteomes" id="UP000827872">
    <property type="component" value="Linkage Group LG04"/>
</dbReference>
<proteinExistence type="predicted"/>
<accession>A0ACB8FKS4</accession>
<organism evidence="1 2">
    <name type="scientific">Sphaerodactylus townsendi</name>
    <dbReference type="NCBI Taxonomy" id="933632"/>
    <lineage>
        <taxon>Eukaryota</taxon>
        <taxon>Metazoa</taxon>
        <taxon>Chordata</taxon>
        <taxon>Craniata</taxon>
        <taxon>Vertebrata</taxon>
        <taxon>Euteleostomi</taxon>
        <taxon>Lepidosauria</taxon>
        <taxon>Squamata</taxon>
        <taxon>Bifurcata</taxon>
        <taxon>Gekkota</taxon>
        <taxon>Sphaerodactylidae</taxon>
        <taxon>Sphaerodactylus</taxon>
    </lineage>
</organism>
<evidence type="ECO:0000313" key="1">
    <source>
        <dbReference type="EMBL" id="KAH8005847.1"/>
    </source>
</evidence>
<name>A0ACB8FKS4_9SAUR</name>
<dbReference type="EMBL" id="CM037617">
    <property type="protein sequence ID" value="KAH8005847.1"/>
    <property type="molecule type" value="Genomic_DNA"/>
</dbReference>
<reference evidence="1" key="1">
    <citation type="submission" date="2021-08" db="EMBL/GenBank/DDBJ databases">
        <title>The first chromosome-level gecko genome reveals the dynamic sex chromosomes of Neotropical dwarf geckos (Sphaerodactylidae: Sphaerodactylus).</title>
        <authorList>
            <person name="Pinto B.J."/>
            <person name="Keating S.E."/>
            <person name="Gamble T."/>
        </authorList>
    </citation>
    <scope>NUCLEOTIDE SEQUENCE</scope>
    <source>
        <strain evidence="1">TG3544</strain>
    </source>
</reference>
<protein>
    <submittedName>
        <fullName evidence="1">Uncharacterized protein</fullName>
    </submittedName>
</protein>
<keyword evidence="2" id="KW-1185">Reference proteome</keyword>
<comment type="caution">
    <text evidence="1">The sequence shown here is derived from an EMBL/GenBank/DDBJ whole genome shotgun (WGS) entry which is preliminary data.</text>
</comment>
<sequence length="778" mass="86062">MADSPQTPSSPSAAKPHSQASSQQENATFASQREGVDGNELIFALDNDEEEAVADPPESFSLCEDSGQEETHRARSVLHVPLPLPSRPPESDFSPAAPLSSSPGFSPQRSTGFINPQGPKPLINLVKSLSTEIESRDGSSLKPQPLLSLVKSISTEISRLEPEVTPSKSDSKLNVHRWRQITHPKGKNGDSRTAPSSPSTSPSESKGSFFKAQEAKFEDTKRRFSEAMHEPLSRLSKIIGEENNASPKQKSPHSGNQIHEAPSGLCRDPSTTEAKSEGPSSQHGATLGQSCRRSQAEEHLPAEQKWGPSSNCRYEICSYGDVIQVVEVAQDKGASEDEVRTIKPLEVLCPTQSCSTVPSKALACIALLAYNYFVLPLPPYVSGLFLGLACGFMLGFLIILLLVPKRSFSRRKTHHPWDKIPLEMLNRHPREPSALKGWMNEMYFYDPEIYHPSMTHSVFVTLEDSSVKLSYPKNNIPRRATFEEEISEVAFVNHHHYDLHGAKVFLFPPGLARKRMWNKKYPICILLPEQENLNSKGLAEHNVDHPKEKSAKKQQPPSQETPQKPPADPRERTLYLFGRTGREKEEWFQHLVTASRAERSELHSANHSEIRAGANQLSPPGRGMHSSSSSSSSRGSAEDLPSLVKPRDLVGNVREKLLLDYNTYMSRIVPVANGSSSPGSPCPSAAGSLTPKQCLGDENLPSESQTAWVNAVLGRMFWDFLREKYWADQVSDKIQKKLGRIKLPYFMNELTLTELDMGTCIPHISSVSGPTIDHRGKS</sequence>
<gene>
    <name evidence="1" type="ORF">K3G42_031343</name>
</gene>
<evidence type="ECO:0000313" key="2">
    <source>
        <dbReference type="Proteomes" id="UP000827872"/>
    </source>
</evidence>